<comment type="caution">
    <text evidence="4">The sequence shown here is derived from an EMBL/GenBank/DDBJ whole genome shotgun (WGS) entry which is preliminary data.</text>
</comment>
<dbReference type="Proteomes" id="UP000076400">
    <property type="component" value="Unassembled WGS sequence"/>
</dbReference>
<dbReference type="PANTHER" id="PTHR43397:SF1">
    <property type="entry name" value="ERGOTHIONEINE BIOSYNTHESIS PROTEIN 1"/>
    <property type="match status" value="1"/>
</dbReference>
<dbReference type="InterPro" id="IPR051128">
    <property type="entry name" value="EgtD_Methyltrsf_superfamily"/>
</dbReference>
<keyword evidence="2" id="KW-0808">Transferase</keyword>
<accession>A0A154WGE4</accession>
<evidence type="ECO:0000259" key="3">
    <source>
        <dbReference type="Pfam" id="PF10017"/>
    </source>
</evidence>
<name>A0A154WGE4_9PROT</name>
<evidence type="ECO:0000313" key="4">
    <source>
        <dbReference type="EMBL" id="KZD12569.1"/>
    </source>
</evidence>
<evidence type="ECO:0000256" key="1">
    <source>
        <dbReference type="ARBA" id="ARBA00022603"/>
    </source>
</evidence>
<dbReference type="Gene3D" id="3.40.50.150">
    <property type="entry name" value="Vaccinia Virus protein VP39"/>
    <property type="match status" value="1"/>
</dbReference>
<dbReference type="AlphaFoldDB" id="A0A154WGE4"/>
<evidence type="ECO:0000256" key="2">
    <source>
        <dbReference type="ARBA" id="ARBA00022679"/>
    </source>
</evidence>
<sequence length="318" mass="34404">MASPSPSGIEDETGQDVRREILAGLAQPQKAIPGKYLWDERGSQLFERICGSDAYYLNRTERALLERHADTVAGIVGERASLIEFGSGSSAKTGRVLRALRPLRYVPLDISAAFLAQSAARLAAEFPAVAVTPVIADYTRPIRLAPALLRPPVLGLFLGSTIGNFAPPGVIGFLQRAGETLGRSRLLLGVDATMAEAALTVAYRDGDGLMAALHTNILLRLNRELDGDIDLANFRHDIRIRRNPARVEAHIVAQSPARYRLAGQTISFAAGESIHTDTSYKMPPADFAALAAAAGWAVETRWQDATVPDYSLFLLRHP</sequence>
<dbReference type="Pfam" id="PF10017">
    <property type="entry name" value="Methyltransf_33"/>
    <property type="match status" value="1"/>
</dbReference>
<dbReference type="OrthoDB" id="5289726at2"/>
<dbReference type="EMBL" id="LPXN01000013">
    <property type="protein sequence ID" value="KZD12569.1"/>
    <property type="molecule type" value="Genomic_DNA"/>
</dbReference>
<gene>
    <name evidence="4" type="ORF">AUP43_04225</name>
</gene>
<dbReference type="GO" id="GO:0008168">
    <property type="term" value="F:methyltransferase activity"/>
    <property type="evidence" value="ECO:0007669"/>
    <property type="project" value="UniProtKB-KW"/>
</dbReference>
<protein>
    <recommendedName>
        <fullName evidence="3">Histidine-specific methyltransferase SAM-dependent domain-containing protein</fullName>
    </recommendedName>
</protein>
<dbReference type="NCBIfam" id="TIGR03438">
    <property type="entry name" value="egtD_ergothio"/>
    <property type="match status" value="1"/>
</dbReference>
<dbReference type="PIRSF" id="PIRSF018005">
    <property type="entry name" value="UCP018005"/>
    <property type="match status" value="1"/>
</dbReference>
<dbReference type="SUPFAM" id="SSF53335">
    <property type="entry name" value="S-adenosyl-L-methionine-dependent methyltransferases"/>
    <property type="match status" value="1"/>
</dbReference>
<dbReference type="STRING" id="580166.AUP43_04225"/>
<dbReference type="InterPro" id="IPR017804">
    <property type="entry name" value="MeTrfase_EgtD-like"/>
</dbReference>
<keyword evidence="1" id="KW-0489">Methyltransferase</keyword>
<dbReference type="GO" id="GO:0032259">
    <property type="term" value="P:methylation"/>
    <property type="evidence" value="ECO:0007669"/>
    <property type="project" value="UniProtKB-KW"/>
</dbReference>
<dbReference type="RefSeq" id="WP_067551759.1">
    <property type="nucleotide sequence ID" value="NZ_LPXN01000013.1"/>
</dbReference>
<dbReference type="PANTHER" id="PTHR43397">
    <property type="entry name" value="ERGOTHIONEINE BIOSYNTHESIS PROTEIN 1"/>
    <property type="match status" value="1"/>
</dbReference>
<feature type="domain" description="Histidine-specific methyltransferase SAM-dependent" evidence="3">
    <location>
        <begin position="18"/>
        <end position="316"/>
    </location>
</feature>
<organism evidence="4 5">
    <name type="scientific">Oceanibaculum pacificum</name>
    <dbReference type="NCBI Taxonomy" id="580166"/>
    <lineage>
        <taxon>Bacteria</taxon>
        <taxon>Pseudomonadati</taxon>
        <taxon>Pseudomonadota</taxon>
        <taxon>Alphaproteobacteria</taxon>
        <taxon>Rhodospirillales</taxon>
        <taxon>Oceanibaculaceae</taxon>
        <taxon>Oceanibaculum</taxon>
    </lineage>
</organism>
<dbReference type="InterPro" id="IPR035094">
    <property type="entry name" value="EgtD"/>
</dbReference>
<evidence type="ECO:0000313" key="5">
    <source>
        <dbReference type="Proteomes" id="UP000076400"/>
    </source>
</evidence>
<dbReference type="InterPro" id="IPR029063">
    <property type="entry name" value="SAM-dependent_MTases_sf"/>
</dbReference>
<proteinExistence type="predicted"/>
<keyword evidence="5" id="KW-1185">Reference proteome</keyword>
<dbReference type="InterPro" id="IPR019257">
    <property type="entry name" value="MeTrfase_dom"/>
</dbReference>
<reference evidence="4 5" key="1">
    <citation type="submission" date="2015-12" db="EMBL/GenBank/DDBJ databases">
        <title>Genome sequence of Oceanibaculum pacificum MCCC 1A02656.</title>
        <authorList>
            <person name="Lu L."/>
            <person name="Lai Q."/>
            <person name="Shao Z."/>
            <person name="Qian P."/>
        </authorList>
    </citation>
    <scope>NUCLEOTIDE SEQUENCE [LARGE SCALE GENOMIC DNA]</scope>
    <source>
        <strain evidence="4 5">MCCC 1A02656</strain>
    </source>
</reference>